<gene>
    <name evidence="2" type="ORF">M124_2435</name>
</gene>
<protein>
    <recommendedName>
        <fullName evidence="4">DUF3575 domain-containing protein</fullName>
    </recommendedName>
</protein>
<sequence>MKKQLFILLLLVSGNVLAQRAAVKTNLLHDAATAPSLAAEWAFASRWTLDVAGSACPWNFADNRKWKFWMTQGEARYWLCQSFYGHFLGVHAGGGEYNLSRVHLPFVSRSASYRYEGWALMAGFSYGYSWVLGKRWNLEATIGAGWVHAQYKRFNCPVCGEYRGANKKNFLAPTRAGISLIYMLK</sequence>
<feature type="signal peptide" evidence="1">
    <location>
        <begin position="1"/>
        <end position="18"/>
    </location>
</feature>
<dbReference type="GeneID" id="60366619"/>
<dbReference type="Pfam" id="PF12099">
    <property type="entry name" value="DUF3575"/>
    <property type="match status" value="1"/>
</dbReference>
<dbReference type="InterPro" id="IPR021958">
    <property type="entry name" value="DUF3575"/>
</dbReference>
<dbReference type="PATRIC" id="fig|1339315.3.peg.3142"/>
<evidence type="ECO:0000256" key="1">
    <source>
        <dbReference type="SAM" id="SignalP"/>
    </source>
</evidence>
<dbReference type="EMBL" id="JGCY01000342">
    <property type="protein sequence ID" value="EXY73817.1"/>
    <property type="molecule type" value="Genomic_DNA"/>
</dbReference>
<dbReference type="AlphaFoldDB" id="A0A015SU39"/>
<accession>A0A015SU39</accession>
<reference evidence="2 3" key="1">
    <citation type="submission" date="2014-02" db="EMBL/GenBank/DDBJ databases">
        <authorList>
            <person name="Sears C."/>
            <person name="Carroll K."/>
            <person name="Sack B.R."/>
            <person name="Qadri F."/>
            <person name="Myers L.L."/>
            <person name="Chung G.-T."/>
            <person name="Escheverria P."/>
            <person name="Fraser C.M."/>
            <person name="Sadzewicz L."/>
            <person name="Shefchek K.A."/>
            <person name="Tallon L."/>
            <person name="Das S.P."/>
            <person name="Daugherty S."/>
            <person name="Mongodin E.F."/>
        </authorList>
    </citation>
    <scope>NUCLEOTIDE SEQUENCE [LARGE SCALE GENOMIC DNA]</scope>
    <source>
        <strain evidence="3">3988T(B)14</strain>
    </source>
</reference>
<dbReference type="Proteomes" id="UP000020529">
    <property type="component" value="Unassembled WGS sequence"/>
</dbReference>
<organism evidence="2 3">
    <name type="scientific">Bacteroides fragilis str. 3988T(B)14</name>
    <dbReference type="NCBI Taxonomy" id="1339315"/>
    <lineage>
        <taxon>Bacteria</taxon>
        <taxon>Pseudomonadati</taxon>
        <taxon>Bacteroidota</taxon>
        <taxon>Bacteroidia</taxon>
        <taxon>Bacteroidales</taxon>
        <taxon>Bacteroidaceae</taxon>
        <taxon>Bacteroides</taxon>
    </lineage>
</organism>
<proteinExistence type="predicted"/>
<evidence type="ECO:0008006" key="4">
    <source>
        <dbReference type="Google" id="ProtNLM"/>
    </source>
</evidence>
<dbReference type="InterPro" id="IPR036709">
    <property type="entry name" value="Autotransporte_beta_dom_sf"/>
</dbReference>
<feature type="chain" id="PRO_5001478568" description="DUF3575 domain-containing protein" evidence="1">
    <location>
        <begin position="19"/>
        <end position="185"/>
    </location>
</feature>
<keyword evidence="1" id="KW-0732">Signal</keyword>
<comment type="caution">
    <text evidence="2">The sequence shown here is derived from an EMBL/GenBank/DDBJ whole genome shotgun (WGS) entry which is preliminary data.</text>
</comment>
<evidence type="ECO:0000313" key="2">
    <source>
        <dbReference type="EMBL" id="EXY73817.1"/>
    </source>
</evidence>
<evidence type="ECO:0000313" key="3">
    <source>
        <dbReference type="Proteomes" id="UP000020529"/>
    </source>
</evidence>
<name>A0A015SU39_BACFG</name>
<dbReference type="RefSeq" id="WP_005798618.1">
    <property type="nucleotide sequence ID" value="NZ_JGCY01000342.1"/>
</dbReference>
<dbReference type="SUPFAM" id="SSF103515">
    <property type="entry name" value="Autotransporter"/>
    <property type="match status" value="1"/>
</dbReference>
<dbReference type="Gene3D" id="2.40.128.130">
    <property type="entry name" value="Autotransporter beta-domain"/>
    <property type="match status" value="1"/>
</dbReference>